<evidence type="ECO:0000313" key="3">
    <source>
        <dbReference type="Proteomes" id="UP001524502"/>
    </source>
</evidence>
<keyword evidence="1" id="KW-1133">Transmembrane helix</keyword>
<gene>
    <name evidence="2" type="ORF">NE619_05415</name>
</gene>
<dbReference type="EMBL" id="JANFXK010000004">
    <property type="protein sequence ID" value="MCQ4636158.1"/>
    <property type="molecule type" value="Genomic_DNA"/>
</dbReference>
<comment type="caution">
    <text evidence="2">The sequence shown here is derived from an EMBL/GenBank/DDBJ whole genome shotgun (WGS) entry which is preliminary data.</text>
</comment>
<dbReference type="PANTHER" id="PTHR37305:SF1">
    <property type="entry name" value="MEMBRANE PROTEIN"/>
    <property type="match status" value="1"/>
</dbReference>
<evidence type="ECO:0000256" key="1">
    <source>
        <dbReference type="SAM" id="Phobius"/>
    </source>
</evidence>
<keyword evidence="1" id="KW-0812">Transmembrane</keyword>
<dbReference type="RefSeq" id="WP_256131339.1">
    <property type="nucleotide sequence ID" value="NZ_JANFXK010000004.1"/>
</dbReference>
<proteinExistence type="predicted"/>
<accession>A0ABT1RLV5</accession>
<evidence type="ECO:0000313" key="2">
    <source>
        <dbReference type="EMBL" id="MCQ4636158.1"/>
    </source>
</evidence>
<feature type="transmembrane region" description="Helical" evidence="1">
    <location>
        <begin position="15"/>
        <end position="33"/>
    </location>
</feature>
<reference evidence="2 3" key="1">
    <citation type="submission" date="2022-06" db="EMBL/GenBank/DDBJ databases">
        <title>Isolation of gut microbiota from human fecal samples.</title>
        <authorList>
            <person name="Pamer E.G."/>
            <person name="Barat B."/>
            <person name="Waligurski E."/>
            <person name="Medina S."/>
            <person name="Paddock L."/>
            <person name="Mostad J."/>
        </authorList>
    </citation>
    <scope>NUCLEOTIDE SEQUENCE [LARGE SCALE GENOMIC DNA]</scope>
    <source>
        <strain evidence="2 3">SL.3.17</strain>
    </source>
</reference>
<protein>
    <submittedName>
        <fullName evidence="2">ABC transporter permease</fullName>
    </submittedName>
</protein>
<feature type="transmembrane region" description="Helical" evidence="1">
    <location>
        <begin position="188"/>
        <end position="207"/>
    </location>
</feature>
<keyword evidence="1" id="KW-0472">Membrane</keyword>
<keyword evidence="3" id="KW-1185">Reference proteome</keyword>
<dbReference type="Pfam" id="PF12679">
    <property type="entry name" value="ABC2_membrane_2"/>
    <property type="match status" value="1"/>
</dbReference>
<feature type="transmembrane region" description="Helical" evidence="1">
    <location>
        <begin position="122"/>
        <end position="147"/>
    </location>
</feature>
<dbReference type="PANTHER" id="PTHR37305">
    <property type="entry name" value="INTEGRAL MEMBRANE PROTEIN-RELATED"/>
    <property type="match status" value="1"/>
</dbReference>
<feature type="transmembrane region" description="Helical" evidence="1">
    <location>
        <begin position="234"/>
        <end position="255"/>
    </location>
</feature>
<organism evidence="2 3">
    <name type="scientific">Anaerovorax odorimutans</name>
    <dbReference type="NCBI Taxonomy" id="109327"/>
    <lineage>
        <taxon>Bacteria</taxon>
        <taxon>Bacillati</taxon>
        <taxon>Bacillota</taxon>
        <taxon>Clostridia</taxon>
        <taxon>Peptostreptococcales</taxon>
        <taxon>Anaerovoracaceae</taxon>
        <taxon>Anaerovorax</taxon>
    </lineage>
</organism>
<feature type="transmembrane region" description="Helical" evidence="1">
    <location>
        <begin position="159"/>
        <end position="181"/>
    </location>
</feature>
<dbReference type="Proteomes" id="UP001524502">
    <property type="component" value="Unassembled WGS sequence"/>
</dbReference>
<name>A0ABT1RLV5_9FIRM</name>
<sequence>MVLFRHELKQSRKMLLIWSCAVGFMLLICMLLYPEMERQMGSMDKMFSSMGGFTQAFGMDRLNFASLMGFYGIECGNILGIGGSFFAALLGIGMLSKEESGHTAEFLLTHPISRIQAVWQKLAALICQLVLFNVICLACAFLSFALIDESVDGKAFALFHLAQFLLQLEIAFVCFCVSAFIRRSGLGLGLGLAALLYFLNIICNISDEAKWLKYITPFKYADASSVIPEAQLDAGLVTLGVCYALVAVLVAVFHYQRKDISA</sequence>
<feature type="transmembrane region" description="Helical" evidence="1">
    <location>
        <begin position="68"/>
        <end position="92"/>
    </location>
</feature>